<dbReference type="EMBL" id="JAUCGQ010000001">
    <property type="protein sequence ID" value="MDM7853865.1"/>
    <property type="molecule type" value="Genomic_DNA"/>
</dbReference>
<dbReference type="SUPFAM" id="SSF51679">
    <property type="entry name" value="Bacterial luciferase-like"/>
    <property type="match status" value="1"/>
</dbReference>
<evidence type="ECO:0000313" key="2">
    <source>
        <dbReference type="EMBL" id="MDM7853865.1"/>
    </source>
</evidence>
<keyword evidence="3" id="KW-1185">Reference proteome</keyword>
<dbReference type="InterPro" id="IPR011251">
    <property type="entry name" value="Luciferase-like_dom"/>
</dbReference>
<dbReference type="CDD" id="cd00347">
    <property type="entry name" value="Flavin_utilizing_monoxygenases"/>
    <property type="match status" value="1"/>
</dbReference>
<dbReference type="Pfam" id="PF00296">
    <property type="entry name" value="Bac_luciferase"/>
    <property type="match status" value="1"/>
</dbReference>
<protein>
    <submittedName>
        <fullName evidence="2">LLM class flavin-dependent oxidoreductase</fullName>
    </submittedName>
</protein>
<dbReference type="Gene3D" id="3.20.20.30">
    <property type="entry name" value="Luciferase-like domain"/>
    <property type="match status" value="1"/>
</dbReference>
<evidence type="ECO:0000259" key="1">
    <source>
        <dbReference type="Pfam" id="PF00296"/>
    </source>
</evidence>
<dbReference type="PANTHER" id="PTHR30137:SF6">
    <property type="entry name" value="LUCIFERASE-LIKE MONOOXYGENASE"/>
    <property type="match status" value="1"/>
</dbReference>
<dbReference type="RefSeq" id="WP_289453381.1">
    <property type="nucleotide sequence ID" value="NZ_JAUCGQ010000001.1"/>
</dbReference>
<comment type="caution">
    <text evidence="2">The sequence shown here is derived from an EMBL/GenBank/DDBJ whole genome shotgun (WGS) entry which is preliminary data.</text>
</comment>
<evidence type="ECO:0000313" key="3">
    <source>
        <dbReference type="Proteomes" id="UP001529338"/>
    </source>
</evidence>
<sequence length="400" mass="41851">MTSLTTTAPTSAEGLPARVPLSILDLAIVPEGATGGDAIRASLDLAVAADRLGYRRVWYAEHHLAAGVASAAPAVLAALAAGRTSRIRVGSGAVLLSTTSPLVAAEQFGTIAAAFPGRVDLGLGRAFTPPPQGAPARRGEPTPARDVDGLHVPASPPFDFGDSELRERFLAQARVLATGRAPGDFGRELRVVLDLLAGRLDDEGRTFVSPPVDRAELDLWVLASSGGESARVAGELGLPLAANFHVSPSTVLETVAAYRAAFRPGVLAEPYVVVSADVLAAGTDDEAQRLADGFAAWVHSIRQGGGAVAYPRPGSSRPWDERSGEEQALLRDRLETRVVGSPATVVRRLETLQRVTGADELLLTTQTHDPAATRQSFELLAQAWFAPAAREARPVAARAS</sequence>
<proteinExistence type="predicted"/>
<dbReference type="Proteomes" id="UP001529338">
    <property type="component" value="Unassembled WGS sequence"/>
</dbReference>
<dbReference type="InterPro" id="IPR050766">
    <property type="entry name" value="Bact_Lucif_Oxidored"/>
</dbReference>
<gene>
    <name evidence="2" type="ORF">QRT04_02880</name>
</gene>
<reference evidence="2 3" key="1">
    <citation type="submission" date="2023-06" db="EMBL/GenBank/DDBJ databases">
        <title>Cellulomonas sp. MW4 Whole genome sequence.</title>
        <authorList>
            <person name="Park S."/>
        </authorList>
    </citation>
    <scope>NUCLEOTIDE SEQUENCE [LARGE SCALE GENOMIC DNA]</scope>
    <source>
        <strain evidence="2 3">MW4</strain>
    </source>
</reference>
<dbReference type="PANTHER" id="PTHR30137">
    <property type="entry name" value="LUCIFERASE-LIKE MONOOXYGENASE"/>
    <property type="match status" value="1"/>
</dbReference>
<name>A0ABT7SCG1_9CELL</name>
<accession>A0ABT7SCG1</accession>
<feature type="domain" description="Luciferase-like" evidence="1">
    <location>
        <begin position="32"/>
        <end position="355"/>
    </location>
</feature>
<organism evidence="2 3">
    <name type="scientific">Cellulomonas alba</name>
    <dbReference type="NCBI Taxonomy" id="3053467"/>
    <lineage>
        <taxon>Bacteria</taxon>
        <taxon>Bacillati</taxon>
        <taxon>Actinomycetota</taxon>
        <taxon>Actinomycetes</taxon>
        <taxon>Micrococcales</taxon>
        <taxon>Cellulomonadaceae</taxon>
        <taxon>Cellulomonas</taxon>
    </lineage>
</organism>
<dbReference type="InterPro" id="IPR036661">
    <property type="entry name" value="Luciferase-like_sf"/>
</dbReference>